<dbReference type="RefSeq" id="WP_115991835.1">
    <property type="nucleotide sequence ID" value="NZ_QRDY01000002.1"/>
</dbReference>
<sequence>MDKIIRYYSVFDEWGRLDREPIEFIVNSRFIRSNLPEQGLVLDIGAGPGKYAFALARWGYDVTVADFTPALIDQAEKMANELGLSSKFNGFHVADARDLSRFEEEQFDACLMLGPMYHLQSKEERIQAVNELRRVTRKDGVVFVAFMPRLKHLATSLMYPEHWKPNDTVRGLSEFAETGIIDHKDEGRFTGAYYSRIEDIQPFMADHGFESIKLIASESIVGSMSPEQWDYWRQKGDEDFEAILRLVVEASESPYSLGASAHLMYIGRKR</sequence>
<dbReference type="Pfam" id="PF13649">
    <property type="entry name" value="Methyltransf_25"/>
    <property type="match status" value="1"/>
</dbReference>
<name>A0A3D9IUB9_9BACL</name>
<keyword evidence="2" id="KW-0489">Methyltransferase</keyword>
<feature type="domain" description="Methyltransferase" evidence="1">
    <location>
        <begin position="41"/>
        <end position="140"/>
    </location>
</feature>
<reference evidence="2 3" key="1">
    <citation type="submission" date="2018-07" db="EMBL/GenBank/DDBJ databases">
        <title>Genomic Encyclopedia of Type Strains, Phase III (KMG-III): the genomes of soil and plant-associated and newly described type strains.</title>
        <authorList>
            <person name="Whitman W."/>
        </authorList>
    </citation>
    <scope>NUCLEOTIDE SEQUENCE [LARGE SCALE GENOMIC DNA]</scope>
    <source>
        <strain evidence="2 3">CECT 8236</strain>
    </source>
</reference>
<evidence type="ECO:0000313" key="2">
    <source>
        <dbReference type="EMBL" id="RED65109.1"/>
    </source>
</evidence>
<keyword evidence="2" id="KW-0808">Transferase</keyword>
<protein>
    <submittedName>
        <fullName evidence="2">Methyltransferase family protein</fullName>
    </submittedName>
</protein>
<evidence type="ECO:0000259" key="1">
    <source>
        <dbReference type="Pfam" id="PF13649"/>
    </source>
</evidence>
<proteinExistence type="predicted"/>
<evidence type="ECO:0000313" key="3">
    <source>
        <dbReference type="Proteomes" id="UP000256869"/>
    </source>
</evidence>
<dbReference type="Proteomes" id="UP000256869">
    <property type="component" value="Unassembled WGS sequence"/>
</dbReference>
<dbReference type="EMBL" id="QRDY01000002">
    <property type="protein sequence ID" value="RED65109.1"/>
    <property type="molecule type" value="Genomic_DNA"/>
</dbReference>
<dbReference type="SUPFAM" id="SSF53335">
    <property type="entry name" value="S-adenosyl-L-methionine-dependent methyltransferases"/>
    <property type="match status" value="1"/>
</dbReference>
<keyword evidence="3" id="KW-1185">Reference proteome</keyword>
<dbReference type="CDD" id="cd02440">
    <property type="entry name" value="AdoMet_MTases"/>
    <property type="match status" value="1"/>
</dbReference>
<organism evidence="2 3">
    <name type="scientific">Cohnella lupini</name>
    <dbReference type="NCBI Taxonomy" id="1294267"/>
    <lineage>
        <taxon>Bacteria</taxon>
        <taxon>Bacillati</taxon>
        <taxon>Bacillota</taxon>
        <taxon>Bacilli</taxon>
        <taxon>Bacillales</taxon>
        <taxon>Paenibacillaceae</taxon>
        <taxon>Cohnella</taxon>
    </lineage>
</organism>
<dbReference type="InterPro" id="IPR029063">
    <property type="entry name" value="SAM-dependent_MTases_sf"/>
</dbReference>
<gene>
    <name evidence="2" type="ORF">DFP95_102532</name>
</gene>
<dbReference type="GO" id="GO:0032259">
    <property type="term" value="P:methylation"/>
    <property type="evidence" value="ECO:0007669"/>
    <property type="project" value="UniProtKB-KW"/>
</dbReference>
<dbReference type="OrthoDB" id="9810615at2"/>
<accession>A0A3D9IUB9</accession>
<dbReference type="Gene3D" id="3.40.50.150">
    <property type="entry name" value="Vaccinia Virus protein VP39"/>
    <property type="match status" value="1"/>
</dbReference>
<comment type="caution">
    <text evidence="2">The sequence shown here is derived from an EMBL/GenBank/DDBJ whole genome shotgun (WGS) entry which is preliminary data.</text>
</comment>
<dbReference type="InterPro" id="IPR041698">
    <property type="entry name" value="Methyltransf_25"/>
</dbReference>
<dbReference type="GO" id="GO:0008168">
    <property type="term" value="F:methyltransferase activity"/>
    <property type="evidence" value="ECO:0007669"/>
    <property type="project" value="UniProtKB-KW"/>
</dbReference>
<dbReference type="AlphaFoldDB" id="A0A3D9IUB9"/>